<comment type="caution">
    <text evidence="2">The sequence shown here is derived from an EMBL/GenBank/DDBJ whole genome shotgun (WGS) entry which is preliminary data.</text>
</comment>
<dbReference type="RefSeq" id="WP_163914265.1">
    <property type="nucleotide sequence ID" value="NZ_JAAGWD010000003.1"/>
</dbReference>
<dbReference type="Gene3D" id="2.30.40.10">
    <property type="entry name" value="Urease, subunit C, domain 1"/>
    <property type="match status" value="1"/>
</dbReference>
<dbReference type="PANTHER" id="PTHR11647:SF1">
    <property type="entry name" value="COLLAPSIN RESPONSE MEDIATOR PROTEIN"/>
    <property type="match status" value="1"/>
</dbReference>
<keyword evidence="3" id="KW-1185">Reference proteome</keyword>
<dbReference type="EMBL" id="JAAGWD010000003">
    <property type="protein sequence ID" value="NEM97672.1"/>
    <property type="molecule type" value="Genomic_DNA"/>
</dbReference>
<dbReference type="SUPFAM" id="SSF51338">
    <property type="entry name" value="Composite domain of metallo-dependent hydrolases"/>
    <property type="match status" value="1"/>
</dbReference>
<keyword evidence="2" id="KW-0378">Hydrolase</keyword>
<evidence type="ECO:0000313" key="2">
    <source>
        <dbReference type="EMBL" id="NEM97672.1"/>
    </source>
</evidence>
<dbReference type="InterPro" id="IPR011059">
    <property type="entry name" value="Metal-dep_hydrolase_composite"/>
</dbReference>
<dbReference type="InterPro" id="IPR032466">
    <property type="entry name" value="Metal_Hydrolase"/>
</dbReference>
<evidence type="ECO:0000313" key="3">
    <source>
        <dbReference type="Proteomes" id="UP000474777"/>
    </source>
</evidence>
<dbReference type="AlphaFoldDB" id="A0A6B3LL63"/>
<evidence type="ECO:0000259" key="1">
    <source>
        <dbReference type="Pfam" id="PF07969"/>
    </source>
</evidence>
<dbReference type="InterPro" id="IPR050378">
    <property type="entry name" value="Metallo-dep_Hydrolases_sf"/>
</dbReference>
<feature type="domain" description="Amidohydrolase 3" evidence="1">
    <location>
        <begin position="377"/>
        <end position="473"/>
    </location>
</feature>
<accession>A0A6B3LL63</accession>
<dbReference type="Proteomes" id="UP000474777">
    <property type="component" value="Unassembled WGS sequence"/>
</dbReference>
<name>A0A6B3LL63_9BACT</name>
<gene>
    <name evidence="2" type="ORF">GXP69_08195</name>
</gene>
<protein>
    <submittedName>
        <fullName evidence="2">Amidohydrolase family protein</fullName>
    </submittedName>
</protein>
<dbReference type="PANTHER" id="PTHR11647">
    <property type="entry name" value="HYDRANTOINASE/DIHYDROPYRIMIDINASE FAMILY MEMBER"/>
    <property type="match status" value="1"/>
</dbReference>
<sequence length="493" mass="54693">MTYDLLITGATLYDGTGHTPYLADVWVKDGEICLIGKHNAASYAAKKIINGEGLILTPGFIDAHAHGEPFKTPAFENFLSMGVTTICLGQDGFSPDLSEDSYSSGEPLGSWMNRVDALTPGVNIVMFAGHNTIRMQTGAKYKTEPAEQDMTQMEQLLHEALDLGCFGMTTGLEYNPGFNCKTPELDRLAQLVGARGGMIMSHMRSENDATIVPAIEELLSQGKYCPVQISHIKVVYGKGTDRAEEICRLLDEARANGIKATADFYPYTASYTSIEILFPDWAKLPHNYEEVKTTRGEELRQYLKDKIEQRNGPEATLIGTGPFKGKTLGQLATELNKPFEDVLMEDIGPYGAFGAYFIMDEALQDALLKYPYTMLCTDGSPFMNHPRSFGSFAKMIQTFVLKKQLFPLEEGIRKMTGLTAETIGIPDRGLIKPGYKADLLLFDPTEIKENATYENPMQLSSGFRYVIVNGKIVKEREDFIGERAGRMLRKPQL</sequence>
<dbReference type="SUPFAM" id="SSF51556">
    <property type="entry name" value="Metallo-dependent hydrolases"/>
    <property type="match status" value="1"/>
</dbReference>
<dbReference type="InterPro" id="IPR013108">
    <property type="entry name" value="Amidohydro_3"/>
</dbReference>
<dbReference type="Gene3D" id="3.20.20.140">
    <property type="entry name" value="Metal-dependent hydrolases"/>
    <property type="match status" value="2"/>
</dbReference>
<organism evidence="2 3">
    <name type="scientific">Pontibacter burrus</name>
    <dbReference type="NCBI Taxonomy" id="2704466"/>
    <lineage>
        <taxon>Bacteria</taxon>
        <taxon>Pseudomonadati</taxon>
        <taxon>Bacteroidota</taxon>
        <taxon>Cytophagia</taxon>
        <taxon>Cytophagales</taxon>
        <taxon>Hymenobacteraceae</taxon>
        <taxon>Pontibacter</taxon>
    </lineage>
</organism>
<reference evidence="2 3" key="1">
    <citation type="submission" date="2020-02" db="EMBL/GenBank/DDBJ databases">
        <authorList>
            <person name="Kim M.K."/>
        </authorList>
    </citation>
    <scope>NUCLEOTIDE SEQUENCE [LARGE SCALE GENOMIC DNA]</scope>
    <source>
        <strain evidence="2 3">BT327</strain>
    </source>
</reference>
<dbReference type="GO" id="GO:0005829">
    <property type="term" value="C:cytosol"/>
    <property type="evidence" value="ECO:0007669"/>
    <property type="project" value="TreeGrafter"/>
</dbReference>
<dbReference type="GO" id="GO:0016812">
    <property type="term" value="F:hydrolase activity, acting on carbon-nitrogen (but not peptide) bonds, in cyclic amides"/>
    <property type="evidence" value="ECO:0007669"/>
    <property type="project" value="TreeGrafter"/>
</dbReference>
<dbReference type="Pfam" id="PF07969">
    <property type="entry name" value="Amidohydro_3"/>
    <property type="match status" value="1"/>
</dbReference>
<proteinExistence type="predicted"/>